<dbReference type="PROSITE" id="PS50082">
    <property type="entry name" value="WD_REPEATS_2"/>
    <property type="match status" value="1"/>
</dbReference>
<dbReference type="Proteomes" id="UP001652622">
    <property type="component" value="Unplaced"/>
</dbReference>
<reference evidence="11" key="1">
    <citation type="submission" date="2025-08" db="UniProtKB">
        <authorList>
            <consortium name="RefSeq"/>
        </authorList>
    </citation>
    <scope>IDENTIFICATION</scope>
    <source>
        <tissue evidence="11">Blood</tissue>
    </source>
</reference>
<dbReference type="SMART" id="SM00320">
    <property type="entry name" value="WD40"/>
    <property type="match status" value="3"/>
</dbReference>
<dbReference type="InterPro" id="IPR001680">
    <property type="entry name" value="WD40_rpt"/>
</dbReference>
<evidence type="ECO:0000256" key="1">
    <source>
        <dbReference type="ARBA" id="ARBA00005156"/>
    </source>
</evidence>
<dbReference type="PROSITE" id="PS00678">
    <property type="entry name" value="WD_REPEATS_1"/>
    <property type="match status" value="1"/>
</dbReference>
<name>A0ABM3YWV1_PANGU</name>
<keyword evidence="11" id="KW-0808">Transferase</keyword>
<keyword evidence="2 8" id="KW-0853">WD repeat</keyword>
<dbReference type="RefSeq" id="XP_060540600.1">
    <property type="nucleotide sequence ID" value="XM_060684617.1"/>
</dbReference>
<comment type="similarity">
    <text evidence="5">Belongs to the DPH7 family.</text>
</comment>
<evidence type="ECO:0000256" key="4">
    <source>
        <dbReference type="ARBA" id="ARBA00022801"/>
    </source>
</evidence>
<evidence type="ECO:0000256" key="6">
    <source>
        <dbReference type="ARBA" id="ARBA00039131"/>
    </source>
</evidence>
<dbReference type="InterPro" id="IPR052415">
    <property type="entry name" value="Diphthine_MTase"/>
</dbReference>
<evidence type="ECO:0000256" key="7">
    <source>
        <dbReference type="ARBA" id="ARBA00047551"/>
    </source>
</evidence>
<keyword evidence="11" id="KW-0489">Methyltransferase</keyword>
<comment type="pathway">
    <text evidence="1">Protein modification; peptidyl-diphthamide biosynthesis.</text>
</comment>
<dbReference type="InterPro" id="IPR015943">
    <property type="entry name" value="WD40/YVTN_repeat-like_dom_sf"/>
</dbReference>
<keyword evidence="10" id="KW-1185">Reference proteome</keyword>
<gene>
    <name evidence="11" type="primary">DPH7</name>
</gene>
<evidence type="ECO:0000256" key="2">
    <source>
        <dbReference type="ARBA" id="ARBA00022574"/>
    </source>
</evidence>
<dbReference type="PANTHER" id="PTHR46042:SF1">
    <property type="entry name" value="DIPHTHINE METHYLTRANSFERASE"/>
    <property type="match status" value="1"/>
</dbReference>
<dbReference type="Pfam" id="PF00400">
    <property type="entry name" value="WD40"/>
    <property type="match status" value="1"/>
</dbReference>
<sequence>MHVDMAFRCKAKTLQVVDTEYSADAVEWCPVEGWHNILACGTYQLKKPESEPGQSPSEDSEPPVRLGRLYLYSFEDQIFTPLTEIQRLETVAILDIKWCHVPIAGHPVLGIANAQGAVKLAHLMGSEKSCKLQPLCSVDLGDDCLALSLDWSTGREECGHPLQLVSSDSKGRVSLLSVDESGSSVHVLDQWKGHDFEAWVAAFDYWNTPVVYSGGDDCKLRGWDTRSSSRVPLFTSEQHSMGVCSIQSHPLRENLLATGSYDEHVLLWDTRKMKQPLADTHVEGGVWRLKWHPSQEQLLLAACMHNGFVILHCPNGLEESQEKCTILSSYALHNSLAYGADWSRLPLSDSLETSTAMLTIQEDQRASREDLRGQSLKIIYESPTATFDVLLEEEENPPPASPSRAEGTLAPQGPSGDGRAPDTKANGDVQAPKAQRETSLLATCSFYDKVLHVWKWEVSQNSPLA</sequence>
<dbReference type="Gene3D" id="2.130.10.10">
    <property type="entry name" value="YVTN repeat-like/Quinoprotein amine dehydrogenase"/>
    <property type="match status" value="1"/>
</dbReference>
<keyword evidence="3" id="KW-0677">Repeat</keyword>
<protein>
    <recommendedName>
        <fullName evidence="6">methylated diphthine methylhydrolase</fullName>
        <ecNumber evidence="6">3.1.1.97</ecNumber>
    </recommendedName>
</protein>
<accession>A0ABM3YWV1</accession>
<comment type="catalytic activity">
    <reaction evidence="7">
        <text>diphthine methyl ester-[translation elongation factor 2] + H2O = diphthine-[translation elongation factor 2] + methanol + H(+)</text>
        <dbReference type="Rhea" id="RHEA:42656"/>
        <dbReference type="Rhea" id="RHEA-COMP:10172"/>
        <dbReference type="Rhea" id="RHEA-COMP:10173"/>
        <dbReference type="ChEBI" id="CHEBI:15377"/>
        <dbReference type="ChEBI" id="CHEBI:15378"/>
        <dbReference type="ChEBI" id="CHEBI:17790"/>
        <dbReference type="ChEBI" id="CHEBI:79005"/>
        <dbReference type="ChEBI" id="CHEBI:82696"/>
        <dbReference type="EC" id="3.1.1.97"/>
    </reaction>
</comment>
<keyword evidence="4" id="KW-0378">Hydrolase</keyword>
<organism evidence="10 11">
    <name type="scientific">Pantherophis guttatus</name>
    <name type="common">Corn snake</name>
    <name type="synonym">Elaphe guttata</name>
    <dbReference type="NCBI Taxonomy" id="94885"/>
    <lineage>
        <taxon>Eukaryota</taxon>
        <taxon>Metazoa</taxon>
        <taxon>Chordata</taxon>
        <taxon>Craniata</taxon>
        <taxon>Vertebrata</taxon>
        <taxon>Euteleostomi</taxon>
        <taxon>Lepidosauria</taxon>
        <taxon>Squamata</taxon>
        <taxon>Bifurcata</taxon>
        <taxon>Unidentata</taxon>
        <taxon>Episquamata</taxon>
        <taxon>Toxicofera</taxon>
        <taxon>Serpentes</taxon>
        <taxon>Colubroidea</taxon>
        <taxon>Colubridae</taxon>
        <taxon>Colubrinae</taxon>
        <taxon>Pantherophis</taxon>
    </lineage>
</organism>
<dbReference type="GeneID" id="117656248"/>
<dbReference type="PANTHER" id="PTHR46042">
    <property type="entry name" value="DIPHTHINE METHYLTRANSFERASE"/>
    <property type="match status" value="1"/>
</dbReference>
<feature type="repeat" description="WD" evidence="8">
    <location>
        <begin position="236"/>
        <end position="278"/>
    </location>
</feature>
<evidence type="ECO:0000313" key="10">
    <source>
        <dbReference type="Proteomes" id="UP001652622"/>
    </source>
</evidence>
<dbReference type="InterPro" id="IPR036322">
    <property type="entry name" value="WD40_repeat_dom_sf"/>
</dbReference>
<dbReference type="GO" id="GO:0032259">
    <property type="term" value="P:methylation"/>
    <property type="evidence" value="ECO:0007669"/>
    <property type="project" value="UniProtKB-KW"/>
</dbReference>
<dbReference type="InterPro" id="IPR019775">
    <property type="entry name" value="WD40_repeat_CS"/>
</dbReference>
<evidence type="ECO:0000256" key="3">
    <source>
        <dbReference type="ARBA" id="ARBA00022737"/>
    </source>
</evidence>
<proteinExistence type="inferred from homology"/>
<dbReference type="EC" id="3.1.1.97" evidence="6"/>
<feature type="region of interest" description="Disordered" evidence="9">
    <location>
        <begin position="393"/>
        <end position="435"/>
    </location>
</feature>
<evidence type="ECO:0000256" key="5">
    <source>
        <dbReference type="ARBA" id="ARBA00038092"/>
    </source>
</evidence>
<evidence type="ECO:0000256" key="8">
    <source>
        <dbReference type="PROSITE-ProRule" id="PRU00221"/>
    </source>
</evidence>
<evidence type="ECO:0000256" key="9">
    <source>
        <dbReference type="SAM" id="MobiDB-lite"/>
    </source>
</evidence>
<evidence type="ECO:0000313" key="11">
    <source>
        <dbReference type="RefSeq" id="XP_060540600.1"/>
    </source>
</evidence>
<dbReference type="SUPFAM" id="SSF50978">
    <property type="entry name" value="WD40 repeat-like"/>
    <property type="match status" value="1"/>
</dbReference>
<dbReference type="GO" id="GO:0008168">
    <property type="term" value="F:methyltransferase activity"/>
    <property type="evidence" value="ECO:0007669"/>
    <property type="project" value="UniProtKB-KW"/>
</dbReference>